<dbReference type="AlphaFoldDB" id="A0A2H5XDV3"/>
<feature type="transmembrane region" description="Helical" evidence="8">
    <location>
        <begin position="228"/>
        <end position="251"/>
    </location>
</feature>
<evidence type="ECO:0000313" key="9">
    <source>
        <dbReference type="EMBL" id="GBC99368.1"/>
    </source>
</evidence>
<dbReference type="GO" id="GO:0030001">
    <property type="term" value="P:metal ion transport"/>
    <property type="evidence" value="ECO:0007669"/>
    <property type="project" value="UniProtKB-ARBA"/>
</dbReference>
<evidence type="ECO:0000256" key="6">
    <source>
        <dbReference type="ARBA" id="ARBA00023065"/>
    </source>
</evidence>
<dbReference type="Proteomes" id="UP000236173">
    <property type="component" value="Unassembled WGS sequence"/>
</dbReference>
<feature type="transmembrane region" description="Helical" evidence="8">
    <location>
        <begin position="353"/>
        <end position="379"/>
    </location>
</feature>
<dbReference type="EMBL" id="BEHT01000026">
    <property type="protein sequence ID" value="GBC99368.1"/>
    <property type="molecule type" value="Genomic_DNA"/>
</dbReference>
<evidence type="ECO:0000256" key="3">
    <source>
        <dbReference type="ARBA" id="ARBA00022475"/>
    </source>
</evidence>
<dbReference type="PANTHER" id="PTHR32024:SF1">
    <property type="entry name" value="KTR SYSTEM POTASSIUM UPTAKE PROTEIN B"/>
    <property type="match status" value="1"/>
</dbReference>
<accession>A0A2H5XDV3</accession>
<keyword evidence="4 8" id="KW-0812">Transmembrane</keyword>
<gene>
    <name evidence="9" type="primary">ktrB</name>
    <name evidence="9" type="ORF">HRbin17_01890</name>
</gene>
<feature type="transmembrane region" description="Helical" evidence="8">
    <location>
        <begin position="194"/>
        <end position="216"/>
    </location>
</feature>
<organism evidence="9 10">
    <name type="scientific">Candidatus Fervidibacter japonicus</name>
    <dbReference type="NCBI Taxonomy" id="2035412"/>
    <lineage>
        <taxon>Bacteria</taxon>
        <taxon>Candidatus Fervidibacterota</taxon>
        <taxon>Candidatus Fervidibacter</taxon>
    </lineage>
</organism>
<protein>
    <submittedName>
        <fullName evidence="9">Ktr system potassium uptake protein B</fullName>
    </submittedName>
</protein>
<feature type="transmembrane region" description="Helical" evidence="8">
    <location>
        <begin position="417"/>
        <end position="439"/>
    </location>
</feature>
<dbReference type="GO" id="GO:0005886">
    <property type="term" value="C:plasma membrane"/>
    <property type="evidence" value="ECO:0007669"/>
    <property type="project" value="UniProtKB-SubCell"/>
</dbReference>
<evidence type="ECO:0000256" key="4">
    <source>
        <dbReference type="ARBA" id="ARBA00022692"/>
    </source>
</evidence>
<comment type="caution">
    <text evidence="9">The sequence shown here is derived from an EMBL/GenBank/DDBJ whole genome shotgun (WGS) entry which is preliminary data.</text>
</comment>
<feature type="transmembrane region" description="Helical" evidence="8">
    <location>
        <begin position="12"/>
        <end position="30"/>
    </location>
</feature>
<evidence type="ECO:0000256" key="7">
    <source>
        <dbReference type="ARBA" id="ARBA00023136"/>
    </source>
</evidence>
<evidence type="ECO:0000256" key="5">
    <source>
        <dbReference type="ARBA" id="ARBA00022989"/>
    </source>
</evidence>
<evidence type="ECO:0000256" key="8">
    <source>
        <dbReference type="SAM" id="Phobius"/>
    </source>
</evidence>
<evidence type="ECO:0000256" key="2">
    <source>
        <dbReference type="ARBA" id="ARBA00022448"/>
    </source>
</evidence>
<keyword evidence="5 8" id="KW-1133">Transmembrane helix</keyword>
<name>A0A2H5XDV3_9BACT</name>
<evidence type="ECO:0000256" key="1">
    <source>
        <dbReference type="ARBA" id="ARBA00004651"/>
    </source>
</evidence>
<comment type="subcellular location">
    <subcellularLocation>
        <location evidence="1">Cell membrane</location>
        <topology evidence="1">Multi-pass membrane protein</topology>
    </subcellularLocation>
</comment>
<feature type="transmembrane region" description="Helical" evidence="8">
    <location>
        <begin position="123"/>
        <end position="142"/>
    </location>
</feature>
<evidence type="ECO:0000313" key="10">
    <source>
        <dbReference type="Proteomes" id="UP000236173"/>
    </source>
</evidence>
<dbReference type="Pfam" id="PF02386">
    <property type="entry name" value="TrkH"/>
    <property type="match status" value="1"/>
</dbReference>
<feature type="transmembrane region" description="Helical" evidence="8">
    <location>
        <begin position="70"/>
        <end position="94"/>
    </location>
</feature>
<proteinExistence type="predicted"/>
<feature type="transmembrane region" description="Helical" evidence="8">
    <location>
        <begin position="296"/>
        <end position="316"/>
    </location>
</feature>
<keyword evidence="7 8" id="KW-0472">Membrane</keyword>
<reference evidence="10" key="1">
    <citation type="submission" date="2017-09" db="EMBL/GenBank/DDBJ databases">
        <title>Metaegenomics of thermophilic ammonia-oxidizing enrichment culture.</title>
        <authorList>
            <person name="Kato S."/>
            <person name="Suzuki K."/>
        </authorList>
    </citation>
    <scope>NUCLEOTIDE SEQUENCE [LARGE SCALE GENOMIC DNA]</scope>
</reference>
<feature type="transmembrane region" description="Helical" evidence="8">
    <location>
        <begin position="37"/>
        <end position="58"/>
    </location>
</feature>
<dbReference type="GO" id="GO:0008324">
    <property type="term" value="F:monoatomic cation transmembrane transporter activity"/>
    <property type="evidence" value="ECO:0007669"/>
    <property type="project" value="InterPro"/>
</dbReference>
<feature type="transmembrane region" description="Helical" evidence="8">
    <location>
        <begin position="322"/>
        <end position="341"/>
    </location>
</feature>
<dbReference type="PANTHER" id="PTHR32024">
    <property type="entry name" value="TRK SYSTEM POTASSIUM UPTAKE PROTEIN TRKG-RELATED"/>
    <property type="match status" value="1"/>
</dbReference>
<dbReference type="InterPro" id="IPR003445">
    <property type="entry name" value="Cat_transpt"/>
</dbReference>
<keyword evidence="6" id="KW-0406">Ion transport</keyword>
<sequence length="455" mass="48045">MAARWRPAVGTLASFAALIAVGTVVLWLPVSAAREPLAFVDALFLATSAVCVTGLTPIDPGRDLSPLGQGFLLLLIQLGGLGYMTVAAFVAVALRRRLSAEQRAIVGLLHGDWWDARQIVRHVIGFTFLAEALGALALFIALDRYELPWTTQLWFSVFHSVSAFCNAGLDVFGAVGAERGWGGSLQPFARDPLVLLPIAALIGAGGLGFLVVAEIADRVRQRRFRWSVHLRVVVTVNAILWCGGALLLWLFEASNLATLGQQPLPVQILNAFFHAVAARTAGFAAVPIGEMTATSLWLLCLLMFIGASPGGTGGGIKTTTAAVLAAAAWAGAVGYDQVVLFRRSVPNEQLAKALALTLLAAHTVGGTTLLLCLTEQALLQSNTPYTFLDLLFEAVSAFGTVGLSTGVTPALSGWGKLLLVATMFVGRIGLLTVIVAVAGRPTRTVRFAREEVLIG</sequence>
<keyword evidence="3" id="KW-1003">Cell membrane</keyword>
<keyword evidence="2" id="KW-0813">Transport</keyword>